<reference evidence="1 2" key="1">
    <citation type="submission" date="2018-12" db="EMBL/GenBank/DDBJ databases">
        <title>Complete genome sequence of Flaviflexus sp. H23T48.</title>
        <authorList>
            <person name="Bae J.-W."/>
            <person name="Lee J.-Y."/>
        </authorList>
    </citation>
    <scope>NUCLEOTIDE SEQUENCE [LARGE SCALE GENOMIC DNA]</scope>
    <source>
        <strain evidence="1 2">H23T48</strain>
    </source>
</reference>
<keyword evidence="2" id="KW-1185">Reference proteome</keyword>
<proteinExistence type="predicted"/>
<evidence type="ECO:0000313" key="1">
    <source>
        <dbReference type="EMBL" id="AZQ77846.1"/>
    </source>
</evidence>
<sequence length="300" mass="32519">MMVIPVFSEENCFDKSKGTMMSSGSSILDILQLPKLGKIYDLEGVRDAEMPLWDGHPAFQVLTYRTPQGVKNQGSKPFPDPNDPPISLISDLVMGTTHSGTHIDALGHTVTGPDMHWHVGKAETDLGDFGPLKGSASELPIFVTRGVFFDVAKKVGHPLKGGEPFGIDGFKEMLEEDGIEIREGDVVLFRNGAGKFWGDKAEFGKYDGGGVTLEIAQYLSEKKIRAIGGDTSTVEVQPSTVPGNPHPVHEHLLIEHGIHLIENMILEELSEDGVKEFLFIGLPPKIKGATGAIFRPIAIA</sequence>
<dbReference type="InterPro" id="IPR037175">
    <property type="entry name" value="KFase_sf"/>
</dbReference>
<evidence type="ECO:0000313" key="2">
    <source>
        <dbReference type="Proteomes" id="UP000280344"/>
    </source>
</evidence>
<dbReference type="SUPFAM" id="SSF102198">
    <property type="entry name" value="Putative cyclase"/>
    <property type="match status" value="1"/>
</dbReference>
<dbReference type="Gene3D" id="3.50.30.50">
    <property type="entry name" value="Putative cyclase"/>
    <property type="match status" value="1"/>
</dbReference>
<dbReference type="InterPro" id="IPR007325">
    <property type="entry name" value="KFase/CYL"/>
</dbReference>
<organism evidence="1 2">
    <name type="scientific">Flaviflexus ciconiae</name>
    <dbReference type="NCBI Taxonomy" id="2496867"/>
    <lineage>
        <taxon>Bacteria</taxon>
        <taxon>Bacillati</taxon>
        <taxon>Actinomycetota</taxon>
        <taxon>Actinomycetes</taxon>
        <taxon>Actinomycetales</taxon>
        <taxon>Actinomycetaceae</taxon>
        <taxon>Flaviflexus</taxon>
    </lineage>
</organism>
<dbReference type="KEGG" id="flh:EJ997_11340"/>
<dbReference type="GO" id="GO:0004061">
    <property type="term" value="F:arylformamidase activity"/>
    <property type="evidence" value="ECO:0007669"/>
    <property type="project" value="InterPro"/>
</dbReference>
<dbReference type="EMBL" id="CP034593">
    <property type="protein sequence ID" value="AZQ77846.1"/>
    <property type="molecule type" value="Genomic_DNA"/>
</dbReference>
<dbReference type="RefSeq" id="WP_126704649.1">
    <property type="nucleotide sequence ID" value="NZ_CP034593.1"/>
</dbReference>
<accession>A0A3S9PZY2</accession>
<gene>
    <name evidence="1" type="ORF">EJ997_11340</name>
</gene>
<dbReference type="GO" id="GO:0019441">
    <property type="term" value="P:L-tryptophan catabolic process to kynurenine"/>
    <property type="evidence" value="ECO:0007669"/>
    <property type="project" value="InterPro"/>
</dbReference>
<dbReference type="OrthoDB" id="7067800at2"/>
<protein>
    <submittedName>
        <fullName evidence="1">Cyclase family protein</fullName>
    </submittedName>
</protein>
<dbReference type="PANTHER" id="PTHR34861">
    <property type="match status" value="1"/>
</dbReference>
<dbReference type="Proteomes" id="UP000280344">
    <property type="component" value="Chromosome"/>
</dbReference>
<dbReference type="AlphaFoldDB" id="A0A3S9PZY2"/>
<dbReference type="Pfam" id="PF04199">
    <property type="entry name" value="Cyclase"/>
    <property type="match status" value="1"/>
</dbReference>
<dbReference type="PANTHER" id="PTHR34861:SF10">
    <property type="entry name" value="CYCLASE"/>
    <property type="match status" value="1"/>
</dbReference>
<name>A0A3S9PZY2_9ACTO</name>